<dbReference type="Pfam" id="PF20684">
    <property type="entry name" value="Fung_rhodopsin"/>
    <property type="match status" value="1"/>
</dbReference>
<feature type="domain" description="Rhodopsin" evidence="8">
    <location>
        <begin position="29"/>
        <end position="223"/>
    </location>
</feature>
<protein>
    <recommendedName>
        <fullName evidence="8">Rhodopsin domain-containing protein</fullName>
    </recommendedName>
</protein>
<evidence type="ECO:0000256" key="7">
    <source>
        <dbReference type="SAM" id="Phobius"/>
    </source>
</evidence>
<proteinExistence type="inferred from homology"/>
<dbReference type="EMBL" id="JAUEPO010000004">
    <property type="protein sequence ID" value="KAK3323777.1"/>
    <property type="molecule type" value="Genomic_DNA"/>
</dbReference>
<accession>A0AAE0M8Z9</accession>
<keyword evidence="10" id="KW-1185">Reference proteome</keyword>
<dbReference type="GO" id="GO:0016020">
    <property type="term" value="C:membrane"/>
    <property type="evidence" value="ECO:0007669"/>
    <property type="project" value="UniProtKB-SubCell"/>
</dbReference>
<dbReference type="PANTHER" id="PTHR33048">
    <property type="entry name" value="PTH11-LIKE INTEGRAL MEMBRANE PROTEIN (AFU_ORTHOLOGUE AFUA_5G11245)"/>
    <property type="match status" value="1"/>
</dbReference>
<dbReference type="Proteomes" id="UP001286456">
    <property type="component" value="Unassembled WGS sequence"/>
</dbReference>
<dbReference type="PANTHER" id="PTHR33048:SF93">
    <property type="entry name" value="INTEGRAL MEMBRANE PROTEIN"/>
    <property type="match status" value="1"/>
</dbReference>
<keyword evidence="4 7" id="KW-0472">Membrane</keyword>
<organism evidence="9 10">
    <name type="scientific">Cercophora scortea</name>
    <dbReference type="NCBI Taxonomy" id="314031"/>
    <lineage>
        <taxon>Eukaryota</taxon>
        <taxon>Fungi</taxon>
        <taxon>Dikarya</taxon>
        <taxon>Ascomycota</taxon>
        <taxon>Pezizomycotina</taxon>
        <taxon>Sordariomycetes</taxon>
        <taxon>Sordariomycetidae</taxon>
        <taxon>Sordariales</taxon>
        <taxon>Lasiosphaeriaceae</taxon>
        <taxon>Cercophora</taxon>
    </lineage>
</organism>
<evidence type="ECO:0000256" key="6">
    <source>
        <dbReference type="SAM" id="MobiDB-lite"/>
    </source>
</evidence>
<name>A0AAE0M8Z9_9PEZI</name>
<feature type="transmembrane region" description="Helical" evidence="7">
    <location>
        <begin position="167"/>
        <end position="186"/>
    </location>
</feature>
<evidence type="ECO:0000313" key="9">
    <source>
        <dbReference type="EMBL" id="KAK3323777.1"/>
    </source>
</evidence>
<reference evidence="9" key="1">
    <citation type="journal article" date="2023" name="Mol. Phylogenet. Evol.">
        <title>Genome-scale phylogeny and comparative genomics of the fungal order Sordariales.</title>
        <authorList>
            <person name="Hensen N."/>
            <person name="Bonometti L."/>
            <person name="Westerberg I."/>
            <person name="Brannstrom I.O."/>
            <person name="Guillou S."/>
            <person name="Cros-Aarteil S."/>
            <person name="Calhoun S."/>
            <person name="Haridas S."/>
            <person name="Kuo A."/>
            <person name="Mondo S."/>
            <person name="Pangilinan J."/>
            <person name="Riley R."/>
            <person name="LaButti K."/>
            <person name="Andreopoulos B."/>
            <person name="Lipzen A."/>
            <person name="Chen C."/>
            <person name="Yan M."/>
            <person name="Daum C."/>
            <person name="Ng V."/>
            <person name="Clum A."/>
            <person name="Steindorff A."/>
            <person name="Ohm R.A."/>
            <person name="Martin F."/>
            <person name="Silar P."/>
            <person name="Natvig D.O."/>
            <person name="Lalanne C."/>
            <person name="Gautier V."/>
            <person name="Ament-Velasquez S.L."/>
            <person name="Kruys A."/>
            <person name="Hutchinson M.I."/>
            <person name="Powell A.J."/>
            <person name="Barry K."/>
            <person name="Miller A.N."/>
            <person name="Grigoriev I.V."/>
            <person name="Debuchy R."/>
            <person name="Gladieux P."/>
            <person name="Hiltunen Thoren M."/>
            <person name="Johannesson H."/>
        </authorList>
    </citation>
    <scope>NUCLEOTIDE SEQUENCE</scope>
    <source>
        <strain evidence="9">SMH4131-1</strain>
    </source>
</reference>
<comment type="caution">
    <text evidence="9">The sequence shown here is derived from an EMBL/GenBank/DDBJ whole genome shotgun (WGS) entry which is preliminary data.</text>
</comment>
<gene>
    <name evidence="9" type="ORF">B0T19DRAFT_463639</name>
</gene>
<feature type="transmembrane region" description="Helical" evidence="7">
    <location>
        <begin position="12"/>
        <end position="33"/>
    </location>
</feature>
<evidence type="ECO:0000256" key="1">
    <source>
        <dbReference type="ARBA" id="ARBA00004141"/>
    </source>
</evidence>
<dbReference type="InterPro" id="IPR049326">
    <property type="entry name" value="Rhodopsin_dom_fungi"/>
</dbReference>
<sequence length="388" mass="42536">MDEKLHGDGIWGIPVLWLLAWVTSIAVALRLYTRLVVLKAFGVDDYIYNIAYLMSMIDTCLVTVGIHHGFASDKDYVSQLTPDEQTHAFYFTVAAAAASNAALGLARISIGLFLMRIVRAKWQKITLWFVLAAIFALSVAVNAVLFTHCSVAAHHCTPDAGKILSKILFVLSLGSDTFFTLFPWYLLWSLKMHLRDKIVLGSSMSLGLVAIVCAVMRLSYAEIISTDSFFFCRPLYARYLDKFFARTIPSYRRQRASTQPPIALRTIGGGASRPGQPNDGPEPGKGFSAGATRVGTCSTLAGPGGLDYMYPITADSVPSDGENMVSGHDQFKLPGPLPAPEIHVTREWSTTVMTWAEWLAGDSESHPMYKTVTTVEALRPPSSKDGEQ</sequence>
<dbReference type="AlphaFoldDB" id="A0AAE0M8Z9"/>
<evidence type="ECO:0000256" key="5">
    <source>
        <dbReference type="ARBA" id="ARBA00038359"/>
    </source>
</evidence>
<keyword evidence="3 7" id="KW-1133">Transmembrane helix</keyword>
<evidence type="ECO:0000256" key="4">
    <source>
        <dbReference type="ARBA" id="ARBA00023136"/>
    </source>
</evidence>
<keyword evidence="2 7" id="KW-0812">Transmembrane</keyword>
<evidence type="ECO:0000256" key="3">
    <source>
        <dbReference type="ARBA" id="ARBA00022989"/>
    </source>
</evidence>
<reference evidence="9" key="2">
    <citation type="submission" date="2023-06" db="EMBL/GenBank/DDBJ databases">
        <authorList>
            <consortium name="Lawrence Berkeley National Laboratory"/>
            <person name="Haridas S."/>
            <person name="Hensen N."/>
            <person name="Bonometti L."/>
            <person name="Westerberg I."/>
            <person name="Brannstrom I.O."/>
            <person name="Guillou S."/>
            <person name="Cros-Aarteil S."/>
            <person name="Calhoun S."/>
            <person name="Kuo A."/>
            <person name="Mondo S."/>
            <person name="Pangilinan J."/>
            <person name="Riley R."/>
            <person name="Labutti K."/>
            <person name="Andreopoulos B."/>
            <person name="Lipzen A."/>
            <person name="Chen C."/>
            <person name="Yanf M."/>
            <person name="Daum C."/>
            <person name="Ng V."/>
            <person name="Clum A."/>
            <person name="Steindorff A."/>
            <person name="Ohm R."/>
            <person name="Martin F."/>
            <person name="Silar P."/>
            <person name="Natvig D."/>
            <person name="Lalanne C."/>
            <person name="Gautier V."/>
            <person name="Ament-Velasquez S.L."/>
            <person name="Kruys A."/>
            <person name="Hutchinson M.I."/>
            <person name="Powell A.J."/>
            <person name="Barry K."/>
            <person name="Miller A.N."/>
            <person name="Grigoriev I.V."/>
            <person name="Debuchy R."/>
            <person name="Gladieux P."/>
            <person name="Thoren M.H."/>
            <person name="Johannesson H."/>
        </authorList>
    </citation>
    <scope>NUCLEOTIDE SEQUENCE</scope>
    <source>
        <strain evidence="9">SMH4131-1</strain>
    </source>
</reference>
<comment type="subcellular location">
    <subcellularLocation>
        <location evidence="1">Membrane</location>
        <topology evidence="1">Multi-pass membrane protein</topology>
    </subcellularLocation>
</comment>
<feature type="transmembrane region" description="Helical" evidence="7">
    <location>
        <begin position="198"/>
        <end position="220"/>
    </location>
</feature>
<evidence type="ECO:0000259" key="8">
    <source>
        <dbReference type="Pfam" id="PF20684"/>
    </source>
</evidence>
<evidence type="ECO:0000313" key="10">
    <source>
        <dbReference type="Proteomes" id="UP001286456"/>
    </source>
</evidence>
<feature type="region of interest" description="Disordered" evidence="6">
    <location>
        <begin position="263"/>
        <end position="289"/>
    </location>
</feature>
<evidence type="ECO:0000256" key="2">
    <source>
        <dbReference type="ARBA" id="ARBA00022692"/>
    </source>
</evidence>
<feature type="transmembrane region" description="Helical" evidence="7">
    <location>
        <begin position="127"/>
        <end position="147"/>
    </location>
</feature>
<feature type="transmembrane region" description="Helical" evidence="7">
    <location>
        <begin position="45"/>
        <end position="68"/>
    </location>
</feature>
<feature type="transmembrane region" description="Helical" evidence="7">
    <location>
        <begin position="88"/>
        <end position="115"/>
    </location>
</feature>
<dbReference type="InterPro" id="IPR052337">
    <property type="entry name" value="SAT4-like"/>
</dbReference>
<comment type="similarity">
    <text evidence="5">Belongs to the SAT4 family.</text>
</comment>